<feature type="domain" description="Capsule synthesis protein CapA" evidence="3">
    <location>
        <begin position="33"/>
        <end position="269"/>
    </location>
</feature>
<dbReference type="SMART" id="SM00854">
    <property type="entry name" value="PGA_cap"/>
    <property type="match status" value="1"/>
</dbReference>
<reference evidence="4 5" key="1">
    <citation type="submission" date="2020-08" db="EMBL/GenBank/DDBJ databases">
        <title>Novel species isolated from subtropical streams in China.</title>
        <authorList>
            <person name="Lu H."/>
        </authorList>
    </citation>
    <scope>NUCLEOTIDE SEQUENCE [LARGE SCALE GENOMIC DNA]</scope>
    <source>
        <strain evidence="4 5">CY18W</strain>
    </source>
</reference>
<dbReference type="InterPro" id="IPR019079">
    <property type="entry name" value="Capsule_synth_CapA"/>
</dbReference>
<dbReference type="SUPFAM" id="SSF56300">
    <property type="entry name" value="Metallo-dependent phosphatases"/>
    <property type="match status" value="1"/>
</dbReference>
<evidence type="ECO:0000313" key="4">
    <source>
        <dbReference type="EMBL" id="MBC3919526.1"/>
    </source>
</evidence>
<dbReference type="Pfam" id="PF09587">
    <property type="entry name" value="PGA_cap"/>
    <property type="match status" value="1"/>
</dbReference>
<dbReference type="Gene3D" id="3.60.21.10">
    <property type="match status" value="1"/>
</dbReference>
<comment type="similarity">
    <text evidence="1">Belongs to the CapA family.</text>
</comment>
<feature type="chain" id="PRO_5046815453" evidence="2">
    <location>
        <begin position="28"/>
        <end position="335"/>
    </location>
</feature>
<evidence type="ECO:0000256" key="1">
    <source>
        <dbReference type="ARBA" id="ARBA00005662"/>
    </source>
</evidence>
<accession>A0ABR6ZUG6</accession>
<name>A0ABR6ZUG6_9BURK</name>
<gene>
    <name evidence="4" type="ORF">H8L32_18715</name>
</gene>
<dbReference type="PANTHER" id="PTHR33393">
    <property type="entry name" value="POLYGLUTAMINE SYNTHESIS ACCESSORY PROTEIN RV0574C-RELATED"/>
    <property type="match status" value="1"/>
</dbReference>
<proteinExistence type="inferred from homology"/>
<dbReference type="RefSeq" id="WP_186948792.1">
    <property type="nucleotide sequence ID" value="NZ_JACOGF010000010.1"/>
</dbReference>
<dbReference type="EMBL" id="JACOGF010000010">
    <property type="protein sequence ID" value="MBC3919526.1"/>
    <property type="molecule type" value="Genomic_DNA"/>
</dbReference>
<evidence type="ECO:0000256" key="2">
    <source>
        <dbReference type="SAM" id="SignalP"/>
    </source>
</evidence>
<evidence type="ECO:0000259" key="3">
    <source>
        <dbReference type="SMART" id="SM00854"/>
    </source>
</evidence>
<dbReference type="PANTHER" id="PTHR33393:SF13">
    <property type="entry name" value="PGA BIOSYNTHESIS PROTEIN CAPA"/>
    <property type="match status" value="1"/>
</dbReference>
<dbReference type="CDD" id="cd07381">
    <property type="entry name" value="MPP_CapA"/>
    <property type="match status" value="1"/>
</dbReference>
<dbReference type="InterPro" id="IPR029052">
    <property type="entry name" value="Metallo-depent_PP-like"/>
</dbReference>
<evidence type="ECO:0000313" key="5">
    <source>
        <dbReference type="Proteomes" id="UP000650424"/>
    </source>
</evidence>
<keyword evidence="2" id="KW-0732">Signal</keyword>
<dbReference type="Proteomes" id="UP000650424">
    <property type="component" value="Unassembled WGS sequence"/>
</dbReference>
<organism evidence="4 5">
    <name type="scientific">Undibacterium hunanense</name>
    <dbReference type="NCBI Taxonomy" id="2762292"/>
    <lineage>
        <taxon>Bacteria</taxon>
        <taxon>Pseudomonadati</taxon>
        <taxon>Pseudomonadota</taxon>
        <taxon>Betaproteobacteria</taxon>
        <taxon>Burkholderiales</taxon>
        <taxon>Oxalobacteraceae</taxon>
        <taxon>Undibacterium</taxon>
    </lineage>
</organism>
<protein>
    <submittedName>
        <fullName evidence="4">CapA family protein</fullName>
    </submittedName>
</protein>
<feature type="signal peptide" evidence="2">
    <location>
        <begin position="1"/>
        <end position="27"/>
    </location>
</feature>
<sequence>MKWINSLFFKLVAVSACALLPAAVVHADNDSVSILFAGDVVLDGTPGKMIAEGKDPFHAFASLFKTTDIRVVNLECVVATTGDAADKNFTFRAHPRTLAVLKQHVDAVSIANNHSGDFGRAAFQEMLGLLDQQQLLRFGGGSNLREAHTPLIIEKKGLRIALLGYNEFMPRSFEAEAQAAGVAWSEDEQVIADIRQARQHYHADLVIPFMHWGWENDKVSVPRQRQLARKMIDAGADAVIGGHPHVIQDVEHYQGKPIIYSLGNFVMDELDNEPQTRGWVLRLQLDKKGVLAWNTRLAKIDDNGVPHPVPTASTACWKREGADAGKIGSCSNAID</sequence>
<comment type="caution">
    <text evidence="4">The sequence shown here is derived from an EMBL/GenBank/DDBJ whole genome shotgun (WGS) entry which is preliminary data.</text>
</comment>
<dbReference type="InterPro" id="IPR052169">
    <property type="entry name" value="CW_Biosynth-Accessory"/>
</dbReference>
<keyword evidence="5" id="KW-1185">Reference proteome</keyword>